<dbReference type="InterPro" id="IPR023198">
    <property type="entry name" value="PGP-like_dom2"/>
</dbReference>
<dbReference type="InterPro" id="IPR036412">
    <property type="entry name" value="HAD-like_sf"/>
</dbReference>
<dbReference type="RefSeq" id="WP_320555836.1">
    <property type="nucleotide sequence ID" value="NZ_JAXDAE010000008.1"/>
</dbReference>
<gene>
    <name evidence="1" type="ORF">SNF14_08975</name>
</gene>
<dbReference type="Proteomes" id="UP001285855">
    <property type="component" value="Unassembled WGS sequence"/>
</dbReference>
<dbReference type="PANTHER" id="PTHR47478">
    <property type="match status" value="1"/>
</dbReference>
<dbReference type="InterPro" id="IPR006439">
    <property type="entry name" value="HAD-SF_hydro_IA"/>
</dbReference>
<dbReference type="NCBIfam" id="TIGR02254">
    <property type="entry name" value="YjjG_YfnB"/>
    <property type="match status" value="1"/>
</dbReference>
<name>A0ABU5EMJ5_9FLAO</name>
<evidence type="ECO:0000313" key="2">
    <source>
        <dbReference type="Proteomes" id="UP001285855"/>
    </source>
</evidence>
<dbReference type="SFLD" id="SFLDG01135">
    <property type="entry name" value="C1.5.6:_HAD__Beta-PGM__Phospha"/>
    <property type="match status" value="1"/>
</dbReference>
<accession>A0ABU5EMJ5</accession>
<dbReference type="InterPro" id="IPR023214">
    <property type="entry name" value="HAD_sf"/>
</dbReference>
<dbReference type="EMBL" id="JAXDAE010000008">
    <property type="protein sequence ID" value="MDY2587468.1"/>
    <property type="molecule type" value="Genomic_DNA"/>
</dbReference>
<dbReference type="NCBIfam" id="TIGR01509">
    <property type="entry name" value="HAD-SF-IA-v3"/>
    <property type="match status" value="1"/>
</dbReference>
<dbReference type="NCBIfam" id="TIGR01549">
    <property type="entry name" value="HAD-SF-IA-v1"/>
    <property type="match status" value="1"/>
</dbReference>
<dbReference type="Gene3D" id="1.10.150.240">
    <property type="entry name" value="Putative phosphatase, domain 2"/>
    <property type="match status" value="1"/>
</dbReference>
<dbReference type="SFLD" id="SFLDS00003">
    <property type="entry name" value="Haloacid_Dehalogenase"/>
    <property type="match status" value="1"/>
</dbReference>
<dbReference type="SUPFAM" id="SSF56784">
    <property type="entry name" value="HAD-like"/>
    <property type="match status" value="1"/>
</dbReference>
<dbReference type="InterPro" id="IPR011951">
    <property type="entry name" value="HAD-SF_hydro_IA_YjjG/PynA"/>
</dbReference>
<dbReference type="InterPro" id="IPR052550">
    <property type="entry name" value="Pyrimidine_5'-ntase_YjjG"/>
</dbReference>
<protein>
    <submittedName>
        <fullName evidence="1">YjjG family noncanonical pyrimidine nucleotidase</fullName>
    </submittedName>
</protein>
<dbReference type="Pfam" id="PF00702">
    <property type="entry name" value="Hydrolase"/>
    <property type="match status" value="1"/>
</dbReference>
<reference evidence="1 2" key="1">
    <citation type="submission" date="2023-11" db="EMBL/GenBank/DDBJ databases">
        <title>Winogradskyella pelagius sp. nov., isolated from coastal sediment.</title>
        <authorList>
            <person name="Li F."/>
        </authorList>
    </citation>
    <scope>NUCLEOTIDE SEQUENCE [LARGE SCALE GENOMIC DNA]</scope>
    <source>
        <strain evidence="1 2">KCTC 23502</strain>
    </source>
</reference>
<dbReference type="PRINTS" id="PR00413">
    <property type="entry name" value="HADHALOGNASE"/>
</dbReference>
<proteinExistence type="predicted"/>
<sequence>MKDKIKHVFFDLDHTLWDFDKNSGLTFEKILGINGIEVELSTFLEVYEPINLKYWKLYREEKVTKPALRYGRLKEAFDAIDVEVEDHVIDQLSVAYIDHLTTFNHLFEGTIDILNYLRTKYHLHIITNGFEEAQERKMKNANIRDYFKTITNSEMVGVKKPNPKIFNFALESAKARPEESVMIGDSLEADIEGAHNIGMETIHFDYRNLNNANGFKRVTTLRSIKNYL</sequence>
<keyword evidence="2" id="KW-1185">Reference proteome</keyword>
<dbReference type="SFLD" id="SFLDG01129">
    <property type="entry name" value="C1.5:_HAD__Beta-PGM__Phosphata"/>
    <property type="match status" value="1"/>
</dbReference>
<organism evidence="1 2">
    <name type="scientific">Winogradskyella aquimaris</name>
    <dbReference type="NCBI Taxonomy" id="864074"/>
    <lineage>
        <taxon>Bacteria</taxon>
        <taxon>Pseudomonadati</taxon>
        <taxon>Bacteroidota</taxon>
        <taxon>Flavobacteriia</taxon>
        <taxon>Flavobacteriales</taxon>
        <taxon>Flavobacteriaceae</taxon>
        <taxon>Winogradskyella</taxon>
    </lineage>
</organism>
<dbReference type="Gene3D" id="3.40.50.1000">
    <property type="entry name" value="HAD superfamily/HAD-like"/>
    <property type="match status" value="1"/>
</dbReference>
<dbReference type="PANTHER" id="PTHR47478:SF1">
    <property type="entry name" value="PYRIMIDINE 5'-NUCLEOTIDASE YJJG"/>
    <property type="match status" value="1"/>
</dbReference>
<comment type="caution">
    <text evidence="1">The sequence shown here is derived from an EMBL/GenBank/DDBJ whole genome shotgun (WGS) entry which is preliminary data.</text>
</comment>
<evidence type="ECO:0000313" key="1">
    <source>
        <dbReference type="EMBL" id="MDY2587468.1"/>
    </source>
</evidence>